<gene>
    <name evidence="4" type="ORF">WOLCODRAFT_97929</name>
</gene>
<evidence type="ECO:0000313" key="4">
    <source>
        <dbReference type="EMBL" id="PCH39872.1"/>
    </source>
</evidence>
<proteinExistence type="predicted"/>
<feature type="region of interest" description="Disordered" evidence="3">
    <location>
        <begin position="211"/>
        <end position="230"/>
    </location>
</feature>
<dbReference type="InterPro" id="IPR028211">
    <property type="entry name" value="Ntr2"/>
</dbReference>
<dbReference type="OMA" id="MKNICLW"/>
<dbReference type="GO" id="GO:0000390">
    <property type="term" value="P:spliceosomal complex disassembly"/>
    <property type="evidence" value="ECO:0007669"/>
    <property type="project" value="InterPro"/>
</dbReference>
<evidence type="ECO:0000256" key="3">
    <source>
        <dbReference type="SAM" id="MobiDB-lite"/>
    </source>
</evidence>
<evidence type="ECO:0008006" key="6">
    <source>
        <dbReference type="Google" id="ProtNLM"/>
    </source>
</evidence>
<dbReference type="STRING" id="742152.A0A2H3JC80"/>
<dbReference type="OrthoDB" id="429427at2759"/>
<dbReference type="AlphaFoldDB" id="A0A2H3JC80"/>
<sequence length="789" mass="87881">MSDPPVVFKRTKSKPAQRARITAPEDVTDTAGHDGAPEAEESPSALATKLKKKLKTREKPKPHLSFGGEEEGEGEVFQVKKSSLSRKLTLGKHPASPGNVVPTSVDLPDVPRSNGLTYDAAYLSELKASTPSTRPSLPVGDVDMSYDADVSMDPTSVQQPSLSSVIDLSGDAEAETSIPSSSSILAAKQKRERLRTLGKTGEDDYISLSVSKRSDFSQGPHPESRLVREEDELGDADDEFAEYTSAQERIALGKKSRKTEAKKRRQEINEMIADAEEQDEETMEWEQEQQRRGGLRAEETNEKAPKPVYKPTPIPPVTPIPTLGAAVARLTQSLAVLTTSHAQNTATTAALGKEQAQLEAREKEMREMIARAEEKRAWFAAFREWVESVANFLDEKFPELEKLEDEHLSLLKERANMIAQRRRAEDEDDLSLFLGSLPQPAPQSDELDELGRVISRENPTAARRDRLQARSARCILRRAQSQLQPHPNEDVGFSTDSSLPSSEAADYKTALGRLARDAKDVMADVKAEEFRDPVRGLGRWFGEWRERFGDSYTGAWGGLGMVGAWKFWTRLEMLGWSPLEDKRALDSFAWYSALHQYSRPRHPEEDEDEEPELGPEGDLVSAMISTAVIPRLCKLLEAGGLDPFSGKHLRKLTDLVEQIEVLVERESLKFEMLLKSVFNVFQAATTATDPLLSSYLALNNPRFDPEAIPARRRYLARRQKLLKNTLQWRKYSGERFGIGQLARSIVESQMLPIAESGWEVGGEESMRKAIALLPAELISPSLKARLGTV</sequence>
<keyword evidence="2" id="KW-0539">Nucleus</keyword>
<dbReference type="Proteomes" id="UP000218811">
    <property type="component" value="Unassembled WGS sequence"/>
</dbReference>
<feature type="compositionally biased region" description="Acidic residues" evidence="3">
    <location>
        <begin position="275"/>
        <end position="287"/>
    </location>
</feature>
<evidence type="ECO:0000256" key="2">
    <source>
        <dbReference type="ARBA" id="ARBA00023242"/>
    </source>
</evidence>
<dbReference type="PANTHER" id="PTHR12214">
    <property type="entry name" value="GC-RICH SEQUENCE DNA-BINDING FACTOR"/>
    <property type="match status" value="1"/>
</dbReference>
<protein>
    <recommendedName>
        <fullName evidence="6">GCFC-domain-containing protein</fullName>
    </recommendedName>
</protein>
<name>A0A2H3JC80_WOLCO</name>
<dbReference type="EMBL" id="KB468053">
    <property type="protein sequence ID" value="PCH39872.1"/>
    <property type="molecule type" value="Genomic_DNA"/>
</dbReference>
<evidence type="ECO:0000256" key="1">
    <source>
        <dbReference type="ARBA" id="ARBA00004123"/>
    </source>
</evidence>
<accession>A0A2H3JC80</accession>
<feature type="compositionally biased region" description="Basic and acidic residues" evidence="3">
    <location>
        <begin position="288"/>
        <end position="305"/>
    </location>
</feature>
<feature type="region of interest" description="Disordered" evidence="3">
    <location>
        <begin position="128"/>
        <end position="160"/>
    </location>
</feature>
<dbReference type="GO" id="GO:0071008">
    <property type="term" value="C:U2-type post-mRNA release spliceosomal complex"/>
    <property type="evidence" value="ECO:0007669"/>
    <property type="project" value="InterPro"/>
</dbReference>
<feature type="region of interest" description="Disordered" evidence="3">
    <location>
        <begin position="275"/>
        <end position="315"/>
    </location>
</feature>
<comment type="subcellular location">
    <subcellularLocation>
        <location evidence="1">Nucleus</location>
    </subcellularLocation>
</comment>
<feature type="compositionally biased region" description="Basic residues" evidence="3">
    <location>
        <begin position="49"/>
        <end position="62"/>
    </location>
</feature>
<dbReference type="Pfam" id="PF15458">
    <property type="entry name" value="NTR2"/>
    <property type="match status" value="1"/>
</dbReference>
<organism evidence="4 5">
    <name type="scientific">Wolfiporia cocos (strain MD-104)</name>
    <name type="common">Brown rot fungus</name>
    <dbReference type="NCBI Taxonomy" id="742152"/>
    <lineage>
        <taxon>Eukaryota</taxon>
        <taxon>Fungi</taxon>
        <taxon>Dikarya</taxon>
        <taxon>Basidiomycota</taxon>
        <taxon>Agaricomycotina</taxon>
        <taxon>Agaricomycetes</taxon>
        <taxon>Polyporales</taxon>
        <taxon>Phaeolaceae</taxon>
        <taxon>Wolfiporia</taxon>
    </lineage>
</organism>
<dbReference type="GO" id="GO:0003677">
    <property type="term" value="F:DNA binding"/>
    <property type="evidence" value="ECO:0007669"/>
    <property type="project" value="InterPro"/>
</dbReference>
<dbReference type="InterPro" id="IPR012890">
    <property type="entry name" value="GCFC2-like"/>
</dbReference>
<reference evidence="4 5" key="1">
    <citation type="journal article" date="2012" name="Science">
        <title>The Paleozoic origin of enzymatic lignin decomposition reconstructed from 31 fungal genomes.</title>
        <authorList>
            <person name="Floudas D."/>
            <person name="Binder M."/>
            <person name="Riley R."/>
            <person name="Barry K."/>
            <person name="Blanchette R.A."/>
            <person name="Henrissat B."/>
            <person name="Martinez A.T."/>
            <person name="Otillar R."/>
            <person name="Spatafora J.W."/>
            <person name="Yadav J.S."/>
            <person name="Aerts A."/>
            <person name="Benoit I."/>
            <person name="Boyd A."/>
            <person name="Carlson A."/>
            <person name="Copeland A."/>
            <person name="Coutinho P.M."/>
            <person name="de Vries R.P."/>
            <person name="Ferreira P."/>
            <person name="Findley K."/>
            <person name="Foster B."/>
            <person name="Gaskell J."/>
            <person name="Glotzer D."/>
            <person name="Gorecki P."/>
            <person name="Heitman J."/>
            <person name="Hesse C."/>
            <person name="Hori C."/>
            <person name="Igarashi K."/>
            <person name="Jurgens J.A."/>
            <person name="Kallen N."/>
            <person name="Kersten P."/>
            <person name="Kohler A."/>
            <person name="Kuees U."/>
            <person name="Kumar T.K.A."/>
            <person name="Kuo A."/>
            <person name="LaButti K."/>
            <person name="Larrondo L.F."/>
            <person name="Lindquist E."/>
            <person name="Ling A."/>
            <person name="Lombard V."/>
            <person name="Lucas S."/>
            <person name="Lundell T."/>
            <person name="Martin R."/>
            <person name="McLaughlin D.J."/>
            <person name="Morgenstern I."/>
            <person name="Morin E."/>
            <person name="Murat C."/>
            <person name="Nagy L.G."/>
            <person name="Nolan M."/>
            <person name="Ohm R.A."/>
            <person name="Patyshakuliyeva A."/>
            <person name="Rokas A."/>
            <person name="Ruiz-Duenas F.J."/>
            <person name="Sabat G."/>
            <person name="Salamov A."/>
            <person name="Samejima M."/>
            <person name="Schmutz J."/>
            <person name="Slot J.C."/>
            <person name="St John F."/>
            <person name="Stenlid J."/>
            <person name="Sun H."/>
            <person name="Sun S."/>
            <person name="Syed K."/>
            <person name="Tsang A."/>
            <person name="Wiebenga A."/>
            <person name="Young D."/>
            <person name="Pisabarro A."/>
            <person name="Eastwood D.C."/>
            <person name="Martin F."/>
            <person name="Cullen D."/>
            <person name="Grigoriev I.V."/>
            <person name="Hibbett D.S."/>
        </authorList>
    </citation>
    <scope>NUCLEOTIDE SEQUENCE [LARGE SCALE GENOMIC DNA]</scope>
    <source>
        <strain evidence="4 5">MD-104</strain>
    </source>
</reference>
<evidence type="ECO:0000313" key="5">
    <source>
        <dbReference type="Proteomes" id="UP000218811"/>
    </source>
</evidence>
<feature type="region of interest" description="Disordered" evidence="3">
    <location>
        <begin position="1"/>
        <end position="112"/>
    </location>
</feature>
<dbReference type="PANTHER" id="PTHR12214:SF0">
    <property type="entry name" value="LD29489P"/>
    <property type="match status" value="1"/>
</dbReference>
<keyword evidence="5" id="KW-1185">Reference proteome</keyword>